<organism evidence="1">
    <name type="scientific">Siphoviridae sp. ctAvf12</name>
    <dbReference type="NCBI Taxonomy" id="2826185"/>
    <lineage>
        <taxon>Viruses</taxon>
        <taxon>Duplodnaviria</taxon>
        <taxon>Heunggongvirae</taxon>
        <taxon>Uroviricota</taxon>
        <taxon>Caudoviricetes</taxon>
    </lineage>
</organism>
<dbReference type="EMBL" id="BK015682">
    <property type="protein sequence ID" value="DAE19691.1"/>
    <property type="molecule type" value="Genomic_DNA"/>
</dbReference>
<protein>
    <submittedName>
        <fullName evidence="1">Uncharacterized protein</fullName>
    </submittedName>
</protein>
<evidence type="ECO:0000313" key="1">
    <source>
        <dbReference type="EMBL" id="DAE19691.1"/>
    </source>
</evidence>
<accession>A0A8S5QLM6</accession>
<proteinExistence type="predicted"/>
<reference evidence="1" key="1">
    <citation type="journal article" date="2021" name="Proc. Natl. Acad. Sci. U.S.A.">
        <title>A Catalog of Tens of Thousands of Viruses from Human Metagenomes Reveals Hidden Associations with Chronic Diseases.</title>
        <authorList>
            <person name="Tisza M.J."/>
            <person name="Buck C.B."/>
        </authorList>
    </citation>
    <scope>NUCLEOTIDE SEQUENCE</scope>
    <source>
        <strain evidence="1">CtAvf12</strain>
    </source>
</reference>
<name>A0A8S5QLM6_9CAUD</name>
<sequence>MGDVKMSRENIRYEARGKSFEIECPSGFASIEAIVCWCDAGGGWHREAFESFLDARGRLDGLLRGEAVMAYVQRTVCMNTADAIDPGIEPVMVDVAAGEWTRYLRKESRDGSRG</sequence>